<gene>
    <name evidence="3" type="ordered locus">BATR1942_15705</name>
</gene>
<sequence>MKTLKKVFMLPLLLGFILTACGTNEQSAEKPVSKQKNTEEATKDTSSEKQSETSEETVNQEKEEDKPNDQQNAENTASANSVKVYKSEGTFVGLADNHTIAVDINGKEIAIQVDNTLKNKISKLKEGASVKVTYEKDQKGTLRLKEIDEK</sequence>
<feature type="signal peptide" evidence="2">
    <location>
        <begin position="1"/>
        <end position="22"/>
    </location>
</feature>
<feature type="region of interest" description="Disordered" evidence="1">
    <location>
        <begin position="25"/>
        <end position="82"/>
    </location>
</feature>
<keyword evidence="4" id="KW-1185">Reference proteome</keyword>
<name>A0ABM5M1M0_BACA1</name>
<organism evidence="3 4">
    <name type="scientific">Bacillus atrophaeus (strain 1942)</name>
    <dbReference type="NCBI Taxonomy" id="720555"/>
    <lineage>
        <taxon>Bacteria</taxon>
        <taxon>Bacillati</taxon>
        <taxon>Bacillota</taxon>
        <taxon>Bacilli</taxon>
        <taxon>Bacillales</taxon>
        <taxon>Bacillaceae</taxon>
        <taxon>Bacillus</taxon>
    </lineage>
</organism>
<evidence type="ECO:0000313" key="4">
    <source>
        <dbReference type="Proteomes" id="UP000006867"/>
    </source>
</evidence>
<feature type="chain" id="PRO_5045428932" description="Lipoprotein" evidence="2">
    <location>
        <begin position="23"/>
        <end position="150"/>
    </location>
</feature>
<feature type="compositionally biased region" description="Basic and acidic residues" evidence="1">
    <location>
        <begin position="27"/>
        <end position="52"/>
    </location>
</feature>
<keyword evidence="2" id="KW-0732">Signal</keyword>
<dbReference type="RefSeq" id="WP_003326701.1">
    <property type="nucleotide sequence ID" value="NC_014639.1"/>
</dbReference>
<dbReference type="EMBL" id="CP002207">
    <property type="protein sequence ID" value="ADP34060.1"/>
    <property type="molecule type" value="Genomic_DNA"/>
</dbReference>
<feature type="compositionally biased region" description="Polar residues" evidence="1">
    <location>
        <begin position="69"/>
        <end position="81"/>
    </location>
</feature>
<evidence type="ECO:0000256" key="1">
    <source>
        <dbReference type="SAM" id="MobiDB-lite"/>
    </source>
</evidence>
<evidence type="ECO:0000313" key="3">
    <source>
        <dbReference type="EMBL" id="ADP34060.1"/>
    </source>
</evidence>
<reference evidence="3 4" key="1">
    <citation type="journal article" date="2011" name="Front. Microbiol.">
        <title>Genomic signatures of strain selection and enhancement in Bacillus atrophaeus var. globigii, a historical biowarfare simulant.</title>
        <authorList>
            <person name="Gibbons H.S."/>
            <person name="Broomall S.M."/>
            <person name="McNew L.A."/>
            <person name="Daligault H."/>
            <person name="Chapman C."/>
            <person name="Bruce D."/>
            <person name="Karavis M."/>
            <person name="Krepps M."/>
            <person name="McGregor P.A."/>
            <person name="Hong C."/>
            <person name="Park K.H."/>
            <person name="Akmal A."/>
            <person name="Feldman A."/>
            <person name="Lin J.S."/>
            <person name="Chang W.E."/>
            <person name="Higgs B.W."/>
            <person name="Demirev P."/>
            <person name="Lindquist J."/>
            <person name="Liem A."/>
            <person name="Fochler E."/>
            <person name="Read T.D."/>
            <person name="Tapia R."/>
            <person name="Johnson S."/>
            <person name="Bishop-Lilly K.A."/>
            <person name="Detter C."/>
            <person name="Han C."/>
            <person name="Sozhamannan S."/>
            <person name="Rosenzweig C.N."/>
            <person name="Skowronski E.W."/>
        </authorList>
    </citation>
    <scope>NUCLEOTIDE SEQUENCE [LARGE SCALE GENOMIC DNA]</scope>
    <source>
        <strain evidence="3 4">1942</strain>
    </source>
</reference>
<evidence type="ECO:0008006" key="5">
    <source>
        <dbReference type="Google" id="ProtNLM"/>
    </source>
</evidence>
<feature type="compositionally biased region" description="Basic and acidic residues" evidence="1">
    <location>
        <begin position="59"/>
        <end position="68"/>
    </location>
</feature>
<evidence type="ECO:0000256" key="2">
    <source>
        <dbReference type="SAM" id="SignalP"/>
    </source>
</evidence>
<accession>A0ABM5M1M0</accession>
<dbReference type="PROSITE" id="PS51257">
    <property type="entry name" value="PROKAR_LIPOPROTEIN"/>
    <property type="match status" value="1"/>
</dbReference>
<dbReference type="Proteomes" id="UP000006867">
    <property type="component" value="Chromosome"/>
</dbReference>
<proteinExistence type="predicted"/>
<protein>
    <recommendedName>
        <fullName evidence="5">Lipoprotein</fullName>
    </recommendedName>
</protein>